<evidence type="ECO:0000313" key="3">
    <source>
        <dbReference type="Proteomes" id="UP001165121"/>
    </source>
</evidence>
<evidence type="ECO:0000256" key="1">
    <source>
        <dbReference type="SAM" id="MobiDB-lite"/>
    </source>
</evidence>
<accession>A0A9W7CXG7</accession>
<name>A0A9W7CXG7_9STRA</name>
<comment type="caution">
    <text evidence="2">The sequence shown here is derived from an EMBL/GenBank/DDBJ whole genome shotgun (WGS) entry which is preliminary data.</text>
</comment>
<organism evidence="2 3">
    <name type="scientific">Phytophthora fragariaefolia</name>
    <dbReference type="NCBI Taxonomy" id="1490495"/>
    <lineage>
        <taxon>Eukaryota</taxon>
        <taxon>Sar</taxon>
        <taxon>Stramenopiles</taxon>
        <taxon>Oomycota</taxon>
        <taxon>Peronosporomycetes</taxon>
        <taxon>Peronosporales</taxon>
        <taxon>Peronosporaceae</taxon>
        <taxon>Phytophthora</taxon>
    </lineage>
</organism>
<gene>
    <name evidence="2" type="ORF">Pfra01_001541200</name>
</gene>
<evidence type="ECO:0000313" key="2">
    <source>
        <dbReference type="EMBL" id="GMF44367.1"/>
    </source>
</evidence>
<sequence length="193" mass="21569">MPSDLNLQIKQWSSLLPLVQAAKNVMPSDRLGLIAPITAFTGLPGSSQLNAIFPPFYAEFFSLSWIEEQQHKRLREIRTALDAIHQQSSETSSHKNAQTRGRKANKPGVRMPKFAIGDFVLSASAVQGGSKLAILWRGPKRIVRPLKDYTFKVLDRCAPKGVVVRHASQLKFFRDSERGGTEDLIAITNWRTS</sequence>
<feature type="region of interest" description="Disordered" evidence="1">
    <location>
        <begin position="85"/>
        <end position="107"/>
    </location>
</feature>
<proteinExistence type="predicted"/>
<dbReference type="OrthoDB" id="111345at2759"/>
<feature type="compositionally biased region" description="Polar residues" evidence="1">
    <location>
        <begin position="85"/>
        <end position="99"/>
    </location>
</feature>
<dbReference type="EMBL" id="BSXT01001666">
    <property type="protein sequence ID" value="GMF44367.1"/>
    <property type="molecule type" value="Genomic_DNA"/>
</dbReference>
<keyword evidence="3" id="KW-1185">Reference proteome</keyword>
<dbReference type="Proteomes" id="UP001165121">
    <property type="component" value="Unassembled WGS sequence"/>
</dbReference>
<protein>
    <submittedName>
        <fullName evidence="2">Unnamed protein product</fullName>
    </submittedName>
</protein>
<reference evidence="2" key="1">
    <citation type="submission" date="2023-04" db="EMBL/GenBank/DDBJ databases">
        <title>Phytophthora fragariaefolia NBRC 109709.</title>
        <authorList>
            <person name="Ichikawa N."/>
            <person name="Sato H."/>
            <person name="Tonouchi N."/>
        </authorList>
    </citation>
    <scope>NUCLEOTIDE SEQUENCE</scope>
    <source>
        <strain evidence="2">NBRC 109709</strain>
    </source>
</reference>
<dbReference type="AlphaFoldDB" id="A0A9W7CXG7"/>